<keyword evidence="5 7" id="KW-1133">Transmembrane helix</keyword>
<keyword evidence="2 7" id="KW-0813">Transport</keyword>
<feature type="transmembrane region" description="Helical" evidence="7">
    <location>
        <begin position="223"/>
        <end position="245"/>
    </location>
</feature>
<dbReference type="EMBL" id="CP002394">
    <property type="protein sequence ID" value="ADU28839.1"/>
    <property type="molecule type" value="Genomic_DNA"/>
</dbReference>
<keyword evidence="6 7" id="KW-0472">Membrane</keyword>
<evidence type="ECO:0000259" key="8">
    <source>
        <dbReference type="PROSITE" id="PS50928"/>
    </source>
</evidence>
<dbReference type="CDD" id="cd06261">
    <property type="entry name" value="TM_PBP2"/>
    <property type="match status" value="1"/>
</dbReference>
<dbReference type="KEGG" id="bco:Bcell_0557"/>
<comment type="similarity">
    <text evidence="7">Belongs to the binding-protein-dependent transport system permease family.</text>
</comment>
<dbReference type="GO" id="GO:0055085">
    <property type="term" value="P:transmembrane transport"/>
    <property type="evidence" value="ECO:0007669"/>
    <property type="project" value="InterPro"/>
</dbReference>
<accession>E6TXM5</accession>
<evidence type="ECO:0000256" key="2">
    <source>
        <dbReference type="ARBA" id="ARBA00022448"/>
    </source>
</evidence>
<dbReference type="PROSITE" id="PS50928">
    <property type="entry name" value="ABC_TM1"/>
    <property type="match status" value="1"/>
</dbReference>
<dbReference type="SUPFAM" id="SSF161098">
    <property type="entry name" value="MetI-like"/>
    <property type="match status" value="1"/>
</dbReference>
<evidence type="ECO:0000256" key="7">
    <source>
        <dbReference type="RuleBase" id="RU363032"/>
    </source>
</evidence>
<feature type="transmembrane region" description="Helical" evidence="7">
    <location>
        <begin position="27"/>
        <end position="50"/>
    </location>
</feature>
<evidence type="ECO:0000256" key="1">
    <source>
        <dbReference type="ARBA" id="ARBA00004651"/>
    </source>
</evidence>
<dbReference type="PANTHER" id="PTHR30193">
    <property type="entry name" value="ABC TRANSPORTER PERMEASE PROTEIN"/>
    <property type="match status" value="1"/>
</dbReference>
<organism evidence="9 10">
    <name type="scientific">Evansella cellulosilytica (strain ATCC 21833 / DSM 2522 / FERM P-1141 / JCM 9156 / N-4)</name>
    <name type="common">Bacillus cellulosilyticus</name>
    <dbReference type="NCBI Taxonomy" id="649639"/>
    <lineage>
        <taxon>Bacteria</taxon>
        <taxon>Bacillati</taxon>
        <taxon>Bacillota</taxon>
        <taxon>Bacilli</taxon>
        <taxon>Bacillales</taxon>
        <taxon>Bacillaceae</taxon>
        <taxon>Evansella</taxon>
    </lineage>
</organism>
<comment type="subcellular location">
    <subcellularLocation>
        <location evidence="1 7">Cell membrane</location>
        <topology evidence="1 7">Multi-pass membrane protein</topology>
    </subcellularLocation>
</comment>
<evidence type="ECO:0000256" key="6">
    <source>
        <dbReference type="ARBA" id="ARBA00023136"/>
    </source>
</evidence>
<evidence type="ECO:0000313" key="10">
    <source>
        <dbReference type="Proteomes" id="UP000001401"/>
    </source>
</evidence>
<dbReference type="GO" id="GO:0005886">
    <property type="term" value="C:plasma membrane"/>
    <property type="evidence" value="ECO:0007669"/>
    <property type="project" value="UniProtKB-SubCell"/>
</dbReference>
<feature type="transmembrane region" description="Helical" evidence="7">
    <location>
        <begin position="123"/>
        <end position="140"/>
    </location>
</feature>
<gene>
    <name evidence="9" type="ordered locus">Bcell_0557</name>
</gene>
<evidence type="ECO:0000256" key="5">
    <source>
        <dbReference type="ARBA" id="ARBA00022989"/>
    </source>
</evidence>
<evidence type="ECO:0000256" key="4">
    <source>
        <dbReference type="ARBA" id="ARBA00022692"/>
    </source>
</evidence>
<reference evidence="9" key="1">
    <citation type="submission" date="2010-12" db="EMBL/GenBank/DDBJ databases">
        <title>Complete sequence of Bacillus cellulosilyticus DSM 2522.</title>
        <authorList>
            <consortium name="US DOE Joint Genome Institute"/>
            <person name="Lucas S."/>
            <person name="Copeland A."/>
            <person name="Lapidus A."/>
            <person name="Cheng J.-F."/>
            <person name="Bruce D."/>
            <person name="Goodwin L."/>
            <person name="Pitluck S."/>
            <person name="Chertkov O."/>
            <person name="Detter J.C."/>
            <person name="Han C."/>
            <person name="Tapia R."/>
            <person name="Land M."/>
            <person name="Hauser L."/>
            <person name="Jeffries C."/>
            <person name="Kyrpides N."/>
            <person name="Ivanova N."/>
            <person name="Mikhailova N."/>
            <person name="Brumm P."/>
            <person name="Mead D."/>
            <person name="Woyke T."/>
        </authorList>
    </citation>
    <scope>NUCLEOTIDE SEQUENCE [LARGE SCALE GENOMIC DNA]</scope>
    <source>
        <strain evidence="9">DSM 2522</strain>
    </source>
</reference>
<sequence>MNPLRILLFHSLNMGLSSMNKVMSNKWFITLYVFPALFLVSVLIFIPLILTGYYGLMKWDGIGAMEFIGLENYLRVIQDDKFWQSATHSFLLALFSTLSLAIYLAVSMILASKIKGANLLRKIYLIPMLLSSVAIAQLWIKIYNPSNGMLNTILGYLGVQNPPLWLADTNIVLYSIFIPILWQYAGFYILIYYAALKGIPESIMEAARIDGASPIQIAYKIKLPLIMGIVKVTIVLAIVGSLKYFDLIYVMTGGGPNGASEVMASYMYKLAFGNYNFGYGSAVGFMLLLITLIVTIIIRKLTADKDEIQY</sequence>
<feature type="transmembrane region" description="Helical" evidence="7">
    <location>
        <begin position="277"/>
        <end position="298"/>
    </location>
</feature>
<feature type="transmembrane region" description="Helical" evidence="7">
    <location>
        <begin position="171"/>
        <end position="195"/>
    </location>
</feature>
<proteinExistence type="inferred from homology"/>
<dbReference type="PANTHER" id="PTHR30193:SF37">
    <property type="entry name" value="INNER MEMBRANE ABC TRANSPORTER PERMEASE PROTEIN YCJO"/>
    <property type="match status" value="1"/>
</dbReference>
<feature type="domain" description="ABC transmembrane type-1" evidence="8">
    <location>
        <begin position="86"/>
        <end position="298"/>
    </location>
</feature>
<feature type="transmembrane region" description="Helical" evidence="7">
    <location>
        <begin position="90"/>
        <end position="111"/>
    </location>
</feature>
<dbReference type="InterPro" id="IPR035906">
    <property type="entry name" value="MetI-like_sf"/>
</dbReference>
<keyword evidence="3" id="KW-1003">Cell membrane</keyword>
<dbReference type="InterPro" id="IPR000515">
    <property type="entry name" value="MetI-like"/>
</dbReference>
<dbReference type="STRING" id="649639.Bcell_0557"/>
<evidence type="ECO:0000313" key="9">
    <source>
        <dbReference type="EMBL" id="ADU28839.1"/>
    </source>
</evidence>
<name>E6TXM5_EVAC2</name>
<keyword evidence="4 7" id="KW-0812">Transmembrane</keyword>
<keyword evidence="10" id="KW-1185">Reference proteome</keyword>
<dbReference type="AlphaFoldDB" id="E6TXM5"/>
<evidence type="ECO:0000256" key="3">
    <source>
        <dbReference type="ARBA" id="ARBA00022475"/>
    </source>
</evidence>
<dbReference type="Pfam" id="PF00528">
    <property type="entry name" value="BPD_transp_1"/>
    <property type="match status" value="1"/>
</dbReference>
<protein>
    <submittedName>
        <fullName evidence="9">Binding-protein-dependent transport systems inner membrane component</fullName>
    </submittedName>
</protein>
<dbReference type="InterPro" id="IPR051393">
    <property type="entry name" value="ABC_transporter_permease"/>
</dbReference>
<dbReference type="Gene3D" id="1.10.3720.10">
    <property type="entry name" value="MetI-like"/>
    <property type="match status" value="1"/>
</dbReference>
<dbReference type="HOGENOM" id="CLU_016047_0_0_9"/>
<dbReference type="Proteomes" id="UP000001401">
    <property type="component" value="Chromosome"/>
</dbReference>
<dbReference type="eggNOG" id="COG1175">
    <property type="taxonomic scope" value="Bacteria"/>
</dbReference>